<keyword evidence="3" id="KW-0648">Protein biosynthesis</keyword>
<evidence type="ECO:0000313" key="5">
    <source>
        <dbReference type="EnsemblProtists" id="EOD33020"/>
    </source>
</evidence>
<dbReference type="Gene3D" id="3.10.20.80">
    <property type="entry name" value="Translation initiation factor 3 (IF-3), N-terminal domain"/>
    <property type="match status" value="1"/>
</dbReference>
<dbReference type="Proteomes" id="UP000013827">
    <property type="component" value="Unassembled WGS sequence"/>
</dbReference>
<accession>A0A0D3KB85</accession>
<dbReference type="PANTHER" id="PTHR10938:SF0">
    <property type="entry name" value="TRANSLATION INITIATION FACTOR IF-3, MITOCHONDRIAL"/>
    <property type="match status" value="1"/>
</dbReference>
<dbReference type="PANTHER" id="PTHR10938">
    <property type="entry name" value="TRANSLATION INITIATION FACTOR IF-3"/>
    <property type="match status" value="1"/>
</dbReference>
<dbReference type="GO" id="GO:0003743">
    <property type="term" value="F:translation initiation factor activity"/>
    <property type="evidence" value="ECO:0007669"/>
    <property type="project" value="UniProtKB-KW"/>
</dbReference>
<keyword evidence="6" id="KW-1185">Reference proteome</keyword>
<dbReference type="KEGG" id="ehx:EMIHUDRAFT_364088"/>
<dbReference type="Pfam" id="PF05198">
    <property type="entry name" value="IF3_N"/>
    <property type="match status" value="1"/>
</dbReference>
<evidence type="ECO:0000256" key="2">
    <source>
        <dbReference type="ARBA" id="ARBA00022540"/>
    </source>
</evidence>
<organism evidence="5 6">
    <name type="scientific">Emiliania huxleyi (strain CCMP1516)</name>
    <dbReference type="NCBI Taxonomy" id="280463"/>
    <lineage>
        <taxon>Eukaryota</taxon>
        <taxon>Haptista</taxon>
        <taxon>Haptophyta</taxon>
        <taxon>Prymnesiophyceae</taxon>
        <taxon>Isochrysidales</taxon>
        <taxon>Noelaerhabdaceae</taxon>
        <taxon>Emiliania</taxon>
    </lineage>
</organism>
<name>A0A0D3KB85_EMIH1</name>
<dbReference type="AlphaFoldDB" id="A0A0D3KB85"/>
<dbReference type="GO" id="GO:0016020">
    <property type="term" value="C:membrane"/>
    <property type="evidence" value="ECO:0007669"/>
    <property type="project" value="TreeGrafter"/>
</dbReference>
<dbReference type="InterPro" id="IPR036788">
    <property type="entry name" value="T_IF-3_C_sf"/>
</dbReference>
<dbReference type="InterPro" id="IPR001288">
    <property type="entry name" value="Translation_initiation_fac_3"/>
</dbReference>
<dbReference type="GO" id="GO:0005829">
    <property type="term" value="C:cytosol"/>
    <property type="evidence" value="ECO:0007669"/>
    <property type="project" value="TreeGrafter"/>
</dbReference>
<feature type="domain" description="Translation initiation factor 3 N-terminal" evidence="4">
    <location>
        <begin position="42"/>
        <end position="87"/>
    </location>
</feature>
<dbReference type="SUPFAM" id="SSF54364">
    <property type="entry name" value="Translation initiation factor IF3, N-terminal domain"/>
    <property type="match status" value="1"/>
</dbReference>
<keyword evidence="2" id="KW-0396">Initiation factor</keyword>
<evidence type="ECO:0000313" key="6">
    <source>
        <dbReference type="Proteomes" id="UP000013827"/>
    </source>
</evidence>
<proteinExistence type="inferred from homology"/>
<dbReference type="PaxDb" id="2903-EOD33020"/>
<protein>
    <recommendedName>
        <fullName evidence="4">Translation initiation factor 3 N-terminal domain-containing protein</fullName>
    </recommendedName>
</protein>
<dbReference type="Gene3D" id="3.30.110.10">
    <property type="entry name" value="Translation initiation factor 3 (IF-3), C-terminal domain"/>
    <property type="match status" value="1"/>
</dbReference>
<comment type="similarity">
    <text evidence="1">Belongs to the IF-3 family.</text>
</comment>
<reference evidence="5" key="2">
    <citation type="submission" date="2024-10" db="UniProtKB">
        <authorList>
            <consortium name="EnsemblProtists"/>
        </authorList>
    </citation>
    <scope>IDENTIFICATION</scope>
</reference>
<evidence type="ECO:0000259" key="4">
    <source>
        <dbReference type="Pfam" id="PF05198"/>
    </source>
</evidence>
<dbReference type="HOGENOM" id="CLU_1226762_0_0_1"/>
<evidence type="ECO:0000256" key="3">
    <source>
        <dbReference type="ARBA" id="ARBA00022917"/>
    </source>
</evidence>
<dbReference type="GO" id="GO:0032790">
    <property type="term" value="P:ribosome disassembly"/>
    <property type="evidence" value="ECO:0007669"/>
    <property type="project" value="TreeGrafter"/>
</dbReference>
<reference evidence="6" key="1">
    <citation type="journal article" date="2013" name="Nature">
        <title>Pan genome of the phytoplankton Emiliania underpins its global distribution.</title>
        <authorList>
            <person name="Read B.A."/>
            <person name="Kegel J."/>
            <person name="Klute M.J."/>
            <person name="Kuo A."/>
            <person name="Lefebvre S.C."/>
            <person name="Maumus F."/>
            <person name="Mayer C."/>
            <person name="Miller J."/>
            <person name="Monier A."/>
            <person name="Salamov A."/>
            <person name="Young J."/>
            <person name="Aguilar M."/>
            <person name="Claverie J.M."/>
            <person name="Frickenhaus S."/>
            <person name="Gonzalez K."/>
            <person name="Herman E.K."/>
            <person name="Lin Y.C."/>
            <person name="Napier J."/>
            <person name="Ogata H."/>
            <person name="Sarno A.F."/>
            <person name="Shmutz J."/>
            <person name="Schroeder D."/>
            <person name="de Vargas C."/>
            <person name="Verret F."/>
            <person name="von Dassow P."/>
            <person name="Valentin K."/>
            <person name="Van de Peer Y."/>
            <person name="Wheeler G."/>
            <person name="Dacks J.B."/>
            <person name="Delwiche C.F."/>
            <person name="Dyhrman S.T."/>
            <person name="Glockner G."/>
            <person name="John U."/>
            <person name="Richards T."/>
            <person name="Worden A.Z."/>
            <person name="Zhang X."/>
            <person name="Grigoriev I.V."/>
            <person name="Allen A.E."/>
            <person name="Bidle K."/>
            <person name="Borodovsky M."/>
            <person name="Bowler C."/>
            <person name="Brownlee C."/>
            <person name="Cock J.M."/>
            <person name="Elias M."/>
            <person name="Gladyshev V.N."/>
            <person name="Groth M."/>
            <person name="Guda C."/>
            <person name="Hadaegh A."/>
            <person name="Iglesias-Rodriguez M.D."/>
            <person name="Jenkins J."/>
            <person name="Jones B.M."/>
            <person name="Lawson T."/>
            <person name="Leese F."/>
            <person name="Lindquist E."/>
            <person name="Lobanov A."/>
            <person name="Lomsadze A."/>
            <person name="Malik S.B."/>
            <person name="Marsh M.E."/>
            <person name="Mackinder L."/>
            <person name="Mock T."/>
            <person name="Mueller-Roeber B."/>
            <person name="Pagarete A."/>
            <person name="Parker M."/>
            <person name="Probert I."/>
            <person name="Quesneville H."/>
            <person name="Raines C."/>
            <person name="Rensing S.A."/>
            <person name="Riano-Pachon D.M."/>
            <person name="Richier S."/>
            <person name="Rokitta S."/>
            <person name="Shiraiwa Y."/>
            <person name="Soanes D.M."/>
            <person name="van der Giezen M."/>
            <person name="Wahlund T.M."/>
            <person name="Williams B."/>
            <person name="Wilson W."/>
            <person name="Wolfe G."/>
            <person name="Wurch L.L."/>
        </authorList>
    </citation>
    <scope>NUCLEOTIDE SEQUENCE</scope>
</reference>
<sequence length="226" mass="23192">MVLELRLARLGVSRLARLASTAPRVHVPSGARTGAAALALGELRLISAGGKQLGVMAPQQALALARTEGLELAEMAPNAVPPVWRLVAPDALAPATAAAGTPPPPPAAAAAAAAGDADARRAEALQRRRRLGKAPRVKEVRLLDRCQEHDVGVKIKSTLGFLSKGNVVKVTAASAVRPEGGSASLARATELVERFIAEAKPLASSTGLAKSEGFVATTLEPREAPP</sequence>
<dbReference type="GeneID" id="17278292"/>
<dbReference type="InterPro" id="IPR019814">
    <property type="entry name" value="Translation_initiation_fac_3_N"/>
</dbReference>
<dbReference type="InterPro" id="IPR036787">
    <property type="entry name" value="T_IF-3_N_sf"/>
</dbReference>
<evidence type="ECO:0000256" key="1">
    <source>
        <dbReference type="ARBA" id="ARBA00005439"/>
    </source>
</evidence>
<dbReference type="GO" id="GO:0043022">
    <property type="term" value="F:ribosome binding"/>
    <property type="evidence" value="ECO:0007669"/>
    <property type="project" value="TreeGrafter"/>
</dbReference>
<dbReference type="RefSeq" id="XP_005785449.1">
    <property type="nucleotide sequence ID" value="XM_005785392.1"/>
</dbReference>
<dbReference type="EnsemblProtists" id="EOD33020">
    <property type="protein sequence ID" value="EOD33020"/>
    <property type="gene ID" value="EMIHUDRAFT_364088"/>
</dbReference>
<dbReference type="SUPFAM" id="SSF55200">
    <property type="entry name" value="Translation initiation factor IF3, C-terminal domain"/>
    <property type="match status" value="1"/>
</dbReference>